<evidence type="ECO:0000313" key="1">
    <source>
        <dbReference type="EMBL" id="AOW04183.1"/>
    </source>
</evidence>
<evidence type="ECO:0000313" key="3">
    <source>
        <dbReference type="Proteomes" id="UP000182444"/>
    </source>
</evidence>
<reference evidence="1 3" key="1">
    <citation type="journal article" date="2016" name="PLoS ONE">
        <title>Sequence Assembly of Yarrowia lipolytica Strain W29/CLIB89 Shows Transposable Element Diversity.</title>
        <authorList>
            <person name="Magnan C."/>
            <person name="Yu J."/>
            <person name="Chang I."/>
            <person name="Jahn E."/>
            <person name="Kanomata Y."/>
            <person name="Wu J."/>
            <person name="Zeller M."/>
            <person name="Oakes M."/>
            <person name="Baldi P."/>
            <person name="Sandmeyer S."/>
        </authorList>
    </citation>
    <scope>NUCLEOTIDE SEQUENCE [LARGE SCALE GENOMIC DNA]</scope>
    <source>
        <strain evidence="1">CLIB89</strain>
        <strain evidence="3">CLIB89(W29)</strain>
    </source>
</reference>
<dbReference type="InterPro" id="IPR005269">
    <property type="entry name" value="LOG"/>
</dbReference>
<dbReference type="GeneID" id="2911226"/>
<dbReference type="GO" id="GO:0005829">
    <property type="term" value="C:cytosol"/>
    <property type="evidence" value="ECO:0007669"/>
    <property type="project" value="TreeGrafter"/>
</dbReference>
<sequence length="211" mass="23052">MTIPHTKTICVFCGSSSGKDEFVTKAADKLGKLFVENQWGLVYGGGTTGIMGSVARAVATRGGYVNGIIPEALIHKEQNKINPPTVEEYGQTTVVQDMHTRKRLMGQEADAFVALPGGYGTAEELFEVITWNQLGIHSCPIVLFNINGFYDGLIEWINKAVEQGFIGNGARDIVVVGETAEEVIEKIKEYKVAEGRFTLDWGDQGPKKCDH</sequence>
<dbReference type="Proteomes" id="UP000182444">
    <property type="component" value="Chromosome 1D"/>
</dbReference>
<dbReference type="GO" id="GO:0016799">
    <property type="term" value="F:hydrolase activity, hydrolyzing N-glycosyl compounds"/>
    <property type="evidence" value="ECO:0007669"/>
    <property type="project" value="TreeGrafter"/>
</dbReference>
<dbReference type="eggNOG" id="ENOG502QSR9">
    <property type="taxonomic scope" value="Eukaryota"/>
</dbReference>
<dbReference type="SUPFAM" id="SSF102405">
    <property type="entry name" value="MCP/YpsA-like"/>
    <property type="match status" value="1"/>
</dbReference>
<name>A0A1D8NEZ2_YARLL</name>
<evidence type="ECO:0000313" key="2">
    <source>
        <dbReference type="EMBL" id="RDW22844.1"/>
    </source>
</evidence>
<dbReference type="PANTHER" id="PTHR31223">
    <property type="entry name" value="LOG FAMILY PROTEIN YJL055W"/>
    <property type="match status" value="1"/>
</dbReference>
<dbReference type="AlphaFoldDB" id="A0A1D8NEZ2"/>
<dbReference type="NCBIfam" id="TIGR00730">
    <property type="entry name" value="Rossman fold protein, TIGR00730 family"/>
    <property type="match status" value="1"/>
</dbReference>
<dbReference type="KEGG" id="yli:2911226"/>
<accession>A0A1D8NEZ2</accession>
<reference evidence="2 4" key="2">
    <citation type="submission" date="2018-07" db="EMBL/GenBank/DDBJ databases">
        <title>Draft Genome Assemblies for Five Robust Yarrowia lipolytica Strains Exhibiting High Lipid Production and Pentose Sugar Utilization and Sugar Alcohol Secretion from Undetoxified Lignocellulosic Biomass Hydrolysates.</title>
        <authorList>
            <consortium name="DOE Joint Genome Institute"/>
            <person name="Walker C."/>
            <person name="Ryu S."/>
            <person name="Na H."/>
            <person name="Zane M."/>
            <person name="LaButti K."/>
            <person name="Lipzen A."/>
            <person name="Haridas S."/>
            <person name="Barry K."/>
            <person name="Grigoriev I.V."/>
            <person name="Quarterman J."/>
            <person name="Slininger P."/>
            <person name="Dien B."/>
            <person name="Trinh C.T."/>
        </authorList>
    </citation>
    <scope>NUCLEOTIDE SEQUENCE [LARGE SCALE GENOMIC DNA]</scope>
    <source>
        <strain evidence="2 4">YB392</strain>
    </source>
</reference>
<dbReference type="PANTHER" id="PTHR31223:SF70">
    <property type="entry name" value="LOG FAMILY PROTEIN YJL055W"/>
    <property type="match status" value="1"/>
</dbReference>
<dbReference type="EMBL" id="KZ859144">
    <property type="protein sequence ID" value="RDW22844.1"/>
    <property type="molecule type" value="Genomic_DNA"/>
</dbReference>
<dbReference type="EMBL" id="CP017556">
    <property type="protein sequence ID" value="AOW04183.1"/>
    <property type="molecule type" value="Genomic_DNA"/>
</dbReference>
<gene>
    <name evidence="2" type="ORF">B0I71DRAFT_136917</name>
    <name evidence="1" type="ORF">YALI1_D21145g</name>
</gene>
<proteinExistence type="predicted"/>
<protein>
    <submittedName>
        <fullName evidence="1">Uncharacterized protein</fullName>
    </submittedName>
</protein>
<dbReference type="OMA" id="MDELWEA"/>
<dbReference type="VEuPathDB" id="FungiDB:YALI0_D17182g"/>
<dbReference type="Gene3D" id="3.40.50.450">
    <property type="match status" value="1"/>
</dbReference>
<evidence type="ECO:0000313" key="4">
    <source>
        <dbReference type="Proteomes" id="UP000256601"/>
    </source>
</evidence>
<organism evidence="1 3">
    <name type="scientific">Yarrowia lipolytica</name>
    <name type="common">Candida lipolytica</name>
    <dbReference type="NCBI Taxonomy" id="4952"/>
    <lineage>
        <taxon>Eukaryota</taxon>
        <taxon>Fungi</taxon>
        <taxon>Dikarya</taxon>
        <taxon>Ascomycota</taxon>
        <taxon>Saccharomycotina</taxon>
        <taxon>Dipodascomycetes</taxon>
        <taxon>Dipodascales</taxon>
        <taxon>Dipodascales incertae sedis</taxon>
        <taxon>Yarrowia</taxon>
    </lineage>
</organism>
<dbReference type="OrthoDB" id="414463at2759"/>
<dbReference type="VEuPathDB" id="FungiDB:YALI1_D21145g"/>
<dbReference type="RefSeq" id="XP_502930.1">
    <property type="nucleotide sequence ID" value="XM_502930.1"/>
</dbReference>
<dbReference type="Pfam" id="PF03641">
    <property type="entry name" value="Lysine_decarbox"/>
    <property type="match status" value="1"/>
</dbReference>
<dbReference type="GO" id="GO:0009691">
    <property type="term" value="P:cytokinin biosynthetic process"/>
    <property type="evidence" value="ECO:0007669"/>
    <property type="project" value="InterPro"/>
</dbReference>
<dbReference type="InterPro" id="IPR031100">
    <property type="entry name" value="LOG_fam"/>
</dbReference>
<dbReference type="Proteomes" id="UP000256601">
    <property type="component" value="Unassembled WGS sequence"/>
</dbReference>